<feature type="compositionally biased region" description="Basic and acidic residues" evidence="1">
    <location>
        <begin position="1"/>
        <end position="22"/>
    </location>
</feature>
<protein>
    <submittedName>
        <fullName evidence="2">Uncharacterized protein</fullName>
    </submittedName>
</protein>
<reference evidence="2 3" key="1">
    <citation type="journal article" date="2023" name="Plants (Basel)">
        <title>Bridging the Gap: Combining Genomics and Transcriptomics Approaches to Understand Stylosanthes scabra, an Orphan Legume from the Brazilian Caatinga.</title>
        <authorList>
            <person name="Ferreira-Neto J.R.C."/>
            <person name="da Silva M.D."/>
            <person name="Binneck E."/>
            <person name="de Melo N.F."/>
            <person name="da Silva R.H."/>
            <person name="de Melo A.L.T.M."/>
            <person name="Pandolfi V."/>
            <person name="Bustamante F.O."/>
            <person name="Brasileiro-Vidal A.C."/>
            <person name="Benko-Iseppon A.M."/>
        </authorList>
    </citation>
    <scope>NUCLEOTIDE SEQUENCE [LARGE SCALE GENOMIC DNA]</scope>
    <source>
        <tissue evidence="2">Leaves</tissue>
    </source>
</reference>
<feature type="region of interest" description="Disordered" evidence="1">
    <location>
        <begin position="1"/>
        <end position="80"/>
    </location>
</feature>
<name>A0ABU6T261_9FABA</name>
<dbReference type="EMBL" id="JASCZI010090622">
    <property type="protein sequence ID" value="MED6142757.1"/>
    <property type="molecule type" value="Genomic_DNA"/>
</dbReference>
<organism evidence="2 3">
    <name type="scientific">Stylosanthes scabra</name>
    <dbReference type="NCBI Taxonomy" id="79078"/>
    <lineage>
        <taxon>Eukaryota</taxon>
        <taxon>Viridiplantae</taxon>
        <taxon>Streptophyta</taxon>
        <taxon>Embryophyta</taxon>
        <taxon>Tracheophyta</taxon>
        <taxon>Spermatophyta</taxon>
        <taxon>Magnoliopsida</taxon>
        <taxon>eudicotyledons</taxon>
        <taxon>Gunneridae</taxon>
        <taxon>Pentapetalae</taxon>
        <taxon>rosids</taxon>
        <taxon>fabids</taxon>
        <taxon>Fabales</taxon>
        <taxon>Fabaceae</taxon>
        <taxon>Papilionoideae</taxon>
        <taxon>50 kb inversion clade</taxon>
        <taxon>dalbergioids sensu lato</taxon>
        <taxon>Dalbergieae</taxon>
        <taxon>Pterocarpus clade</taxon>
        <taxon>Stylosanthes</taxon>
    </lineage>
</organism>
<sequence length="407" mass="45777">MVSQRQRREDKRQPAKNGDGKSRWHGRRQAHATRSSPNDKTDDDAADQHGRGDDAAADQHGRGDDDAADQHGRGDDDTAKTQAVVVQRWRAPEAGWLSRGGDRVQRKRRNRRWNKRIIHSNNGPESGGVNGCGVAVGCNDGTCKGCDGGAAKADAGGDDGRRVGDGAVFLSVKKRRRKSKPAESLVSNETTDLIRFKPVILQVRSFILIEPARGPVFRSDREVRNGFYNYALENRSAFGESAGDRRFWRTGREKKNHNWGKSLASFSEPTEPKNPSRRRSLWWRLSSSPEPSSSTTSPLPSTQVTTHIVPAVALPRAICTLPSRRRVRSAPCRRVAASDLLLSRRRGCLFIRIKRTAFLNSNWLLKWKKTIIMLSMCPWPSVVPWKRRRFSNARARPLLPPMLIWRN</sequence>
<gene>
    <name evidence="2" type="ORF">PIB30_000318</name>
</gene>
<dbReference type="Proteomes" id="UP001341840">
    <property type="component" value="Unassembled WGS sequence"/>
</dbReference>
<evidence type="ECO:0000313" key="3">
    <source>
        <dbReference type="Proteomes" id="UP001341840"/>
    </source>
</evidence>
<comment type="caution">
    <text evidence="2">The sequence shown here is derived from an EMBL/GenBank/DDBJ whole genome shotgun (WGS) entry which is preliminary data.</text>
</comment>
<evidence type="ECO:0000256" key="1">
    <source>
        <dbReference type="SAM" id="MobiDB-lite"/>
    </source>
</evidence>
<feature type="compositionally biased region" description="Basic and acidic residues" evidence="1">
    <location>
        <begin position="46"/>
        <end position="79"/>
    </location>
</feature>
<proteinExistence type="predicted"/>
<accession>A0ABU6T261</accession>
<keyword evidence="3" id="KW-1185">Reference proteome</keyword>
<evidence type="ECO:0000313" key="2">
    <source>
        <dbReference type="EMBL" id="MED6142757.1"/>
    </source>
</evidence>